<dbReference type="InterPro" id="IPR002110">
    <property type="entry name" value="Ankyrin_rpt"/>
</dbReference>
<sequence length="828" mass="89322">MWLQWAPTVILKSHHEIASLRLQRRLSDSCHRGEPKATWQSQPASINHSSSYRIGVYFREPLQERDSSMRYLWRRLKKGAIAMSRFVHSAVFVYALWLLSLCPTFAKVSSTDPAIHAGVFPRGALYALVVGVSRYKDQGLPPLRVADQDAKAFGDFLKTQDRLFQEAHITYLLNEKATKAEIEKYLYYTLPKAGKDDTVVLFLSGHGRFDPMRPKEFFFLPYDAENEYIAATGVKMSGLDFLNGVNAEKVLLIADACHAGGFSQMKPKASIPSLELFLKEAKNSSGKAIITSSKDGQLSWELPGQANSVFTYHLLEGLKGKADRDHDGLVTLNEAYEYAYARTKEETKGHQHPQFEGSVVGTFPLSFVGAALSEEQLNAKLLASAKDGNVQEANAALACRADVNVRDEQNATPLIIAASTGRPEVVKLLLEKGADVNATDNNRRGALSGASAIGQLEVVEMLLNAGAKVDQKDFEGWTPLAHASSQGHATVVQALIAHGADVRTRTKTGDTPLSLAASQGHIKAVELLIGAGADVNAVDLQGVSPLIKALRRGHGDSAQLLLSRGATLKTRNASTEDVMLFTAAIKADVNELKRLLKHGAHVDSETDAGDTPFTLAASLGHLDVMKALAQKGANIDFKGPEGRTALMAASSQGNTGVVSFLLKLGTNSNVQDNHGDTALLLGIRNKRPDVVKLLIAHKADVNMSDEQGKTPLMAAAESGQEDVVRLLLAKGAAVDAKDKSGSTALMLAAQQGNVDITKLLIKKNAAIDAQDVEGRTALMKAVYNGRKDVVRVLMAAGADPTAKDWEGKTSLARAIEAGHDELVELLRR</sequence>
<dbReference type="AlphaFoldDB" id="A0A7C4ASC2"/>
<dbReference type="Pfam" id="PF12796">
    <property type="entry name" value="Ank_2"/>
    <property type="match status" value="3"/>
</dbReference>
<dbReference type="SMART" id="SM00248">
    <property type="entry name" value="ANK"/>
    <property type="match status" value="12"/>
</dbReference>
<dbReference type="InterPro" id="IPR036770">
    <property type="entry name" value="Ankyrin_rpt-contain_sf"/>
</dbReference>
<dbReference type="PRINTS" id="PR01415">
    <property type="entry name" value="ANKYRIN"/>
</dbReference>
<evidence type="ECO:0000256" key="2">
    <source>
        <dbReference type="ARBA" id="ARBA00023043"/>
    </source>
</evidence>
<feature type="repeat" description="ANK" evidence="3">
    <location>
        <begin position="442"/>
        <end position="474"/>
    </location>
</feature>
<dbReference type="SUPFAM" id="SSF52129">
    <property type="entry name" value="Caspase-like"/>
    <property type="match status" value="1"/>
</dbReference>
<evidence type="ECO:0000256" key="1">
    <source>
        <dbReference type="ARBA" id="ARBA00022737"/>
    </source>
</evidence>
<accession>A0A7C4ASC2</accession>
<dbReference type="PROSITE" id="PS50088">
    <property type="entry name" value="ANK_REPEAT"/>
    <property type="match status" value="11"/>
</dbReference>
<dbReference type="Pfam" id="PF13857">
    <property type="entry name" value="Ank_5"/>
    <property type="match status" value="1"/>
</dbReference>
<dbReference type="Gene3D" id="3.40.50.1460">
    <property type="match status" value="1"/>
</dbReference>
<reference evidence="4" key="1">
    <citation type="journal article" date="2020" name="mSystems">
        <title>Genome- and Community-Level Interaction Insights into Carbon Utilization and Element Cycling Functions of Hydrothermarchaeota in Hydrothermal Sediment.</title>
        <authorList>
            <person name="Zhou Z."/>
            <person name="Liu Y."/>
            <person name="Xu W."/>
            <person name="Pan J."/>
            <person name="Luo Z.H."/>
            <person name="Li M."/>
        </authorList>
    </citation>
    <scope>NUCLEOTIDE SEQUENCE [LARGE SCALE GENOMIC DNA]</scope>
    <source>
        <strain evidence="4">SpSt-769</strain>
    </source>
</reference>
<dbReference type="InterPro" id="IPR050889">
    <property type="entry name" value="Dendritic_Spine_Reg/Scaffold"/>
</dbReference>
<feature type="repeat" description="ANK" evidence="3">
    <location>
        <begin position="541"/>
        <end position="573"/>
    </location>
</feature>
<feature type="repeat" description="ANK" evidence="3">
    <location>
        <begin position="608"/>
        <end position="640"/>
    </location>
</feature>
<evidence type="ECO:0000256" key="3">
    <source>
        <dbReference type="PROSITE-ProRule" id="PRU00023"/>
    </source>
</evidence>
<keyword evidence="1" id="KW-0677">Repeat</keyword>
<dbReference type="PANTHER" id="PTHR24166:SF48">
    <property type="entry name" value="PROTEIN VAPYRIN"/>
    <property type="match status" value="1"/>
</dbReference>
<feature type="repeat" description="ANK" evidence="3">
    <location>
        <begin position="508"/>
        <end position="540"/>
    </location>
</feature>
<comment type="caution">
    <text evidence="4">The sequence shown here is derived from an EMBL/GenBank/DDBJ whole genome shotgun (WGS) entry which is preliminary data.</text>
</comment>
<feature type="repeat" description="ANK" evidence="3">
    <location>
        <begin position="641"/>
        <end position="673"/>
    </location>
</feature>
<name>A0A7C4ASC2_9BACT</name>
<protein>
    <submittedName>
        <fullName evidence="4">Uncharacterized protein</fullName>
    </submittedName>
</protein>
<organism evidence="4">
    <name type="scientific">Desulfomonile tiedjei</name>
    <dbReference type="NCBI Taxonomy" id="2358"/>
    <lineage>
        <taxon>Bacteria</taxon>
        <taxon>Pseudomonadati</taxon>
        <taxon>Thermodesulfobacteriota</taxon>
        <taxon>Desulfomonilia</taxon>
        <taxon>Desulfomonilales</taxon>
        <taxon>Desulfomonilaceae</taxon>
        <taxon>Desulfomonile</taxon>
    </lineage>
</organism>
<feature type="repeat" description="ANK" evidence="3">
    <location>
        <begin position="475"/>
        <end position="507"/>
    </location>
</feature>
<feature type="repeat" description="ANK" evidence="3">
    <location>
        <begin position="740"/>
        <end position="772"/>
    </location>
</feature>
<feature type="repeat" description="ANK" evidence="3">
    <location>
        <begin position="707"/>
        <end position="739"/>
    </location>
</feature>
<keyword evidence="2 3" id="KW-0040">ANK repeat</keyword>
<dbReference type="SUPFAM" id="SSF48403">
    <property type="entry name" value="Ankyrin repeat"/>
    <property type="match status" value="2"/>
</dbReference>
<feature type="repeat" description="ANK" evidence="3">
    <location>
        <begin position="773"/>
        <end position="805"/>
    </location>
</feature>
<dbReference type="PANTHER" id="PTHR24166">
    <property type="entry name" value="ROLLING PEBBLES, ISOFORM B"/>
    <property type="match status" value="1"/>
</dbReference>
<dbReference type="InterPro" id="IPR029030">
    <property type="entry name" value="Caspase-like_dom_sf"/>
</dbReference>
<gene>
    <name evidence="4" type="ORF">ENV54_08200</name>
</gene>
<evidence type="ECO:0000313" key="4">
    <source>
        <dbReference type="EMBL" id="HGH61263.1"/>
    </source>
</evidence>
<proteinExistence type="predicted"/>
<dbReference type="Pfam" id="PF00023">
    <property type="entry name" value="Ank"/>
    <property type="match status" value="1"/>
</dbReference>
<dbReference type="EMBL" id="DTGT01000255">
    <property type="protein sequence ID" value="HGH61263.1"/>
    <property type="molecule type" value="Genomic_DNA"/>
</dbReference>
<dbReference type="Gene3D" id="1.25.40.20">
    <property type="entry name" value="Ankyrin repeat-containing domain"/>
    <property type="match status" value="5"/>
</dbReference>
<feature type="repeat" description="ANK" evidence="3">
    <location>
        <begin position="409"/>
        <end position="441"/>
    </location>
</feature>
<feature type="repeat" description="ANK" evidence="3">
    <location>
        <begin position="674"/>
        <end position="706"/>
    </location>
</feature>
<dbReference type="PROSITE" id="PS50297">
    <property type="entry name" value="ANK_REP_REGION"/>
    <property type="match status" value="11"/>
</dbReference>